<dbReference type="InterPro" id="IPR003096">
    <property type="entry name" value="SM22_calponin"/>
</dbReference>
<feature type="signal peptide" evidence="1">
    <location>
        <begin position="1"/>
        <end position="34"/>
    </location>
</feature>
<dbReference type="InterPro" id="IPR036872">
    <property type="entry name" value="CH_dom_sf"/>
</dbReference>
<dbReference type="SUPFAM" id="SSF47576">
    <property type="entry name" value="Calponin-homology domain, CH-domain"/>
    <property type="match status" value="1"/>
</dbReference>
<sequence>MSGHLRGMTVSISRTQLCVFGVWLWLLCCPGVFGTAGADGNDGAETNDALRSNIVFWINDALQGEIEPISNSSPKQILTRLRDGVILCRLINKLSVVDGKSKVTYIKKVSSPVAALVNINNFLAGTKKYGLDQEYQFLAKLLWQMNFEKAQPIFNCLHHLGLLANSKGFVPLYTDELTSWAA</sequence>
<organism evidence="3 4">
    <name type="scientific">Aplysia californica</name>
    <name type="common">California sea hare</name>
    <dbReference type="NCBI Taxonomy" id="6500"/>
    <lineage>
        <taxon>Eukaryota</taxon>
        <taxon>Metazoa</taxon>
        <taxon>Spiralia</taxon>
        <taxon>Lophotrochozoa</taxon>
        <taxon>Mollusca</taxon>
        <taxon>Gastropoda</taxon>
        <taxon>Heterobranchia</taxon>
        <taxon>Euthyneura</taxon>
        <taxon>Tectipleura</taxon>
        <taxon>Aplysiida</taxon>
        <taxon>Aplysioidea</taxon>
        <taxon>Aplysiidae</taxon>
        <taxon>Aplysia</taxon>
    </lineage>
</organism>
<dbReference type="PANTHER" id="PTHR47385:SF24">
    <property type="entry name" value="MUSCLE-SPECIFIC PROTEIN 20"/>
    <property type="match status" value="1"/>
</dbReference>
<accession>A0ABM1A7E9</accession>
<dbReference type="InterPro" id="IPR050606">
    <property type="entry name" value="Calponin-like"/>
</dbReference>
<dbReference type="PRINTS" id="PR00888">
    <property type="entry name" value="SM22CALPONIN"/>
</dbReference>
<proteinExistence type="predicted"/>
<dbReference type="InterPro" id="IPR001715">
    <property type="entry name" value="CH_dom"/>
</dbReference>
<evidence type="ECO:0000259" key="2">
    <source>
        <dbReference type="PROSITE" id="PS50021"/>
    </source>
</evidence>
<gene>
    <name evidence="4" type="primary">LOC101849153</name>
</gene>
<dbReference type="Gene3D" id="1.10.418.10">
    <property type="entry name" value="Calponin-like domain"/>
    <property type="match status" value="1"/>
</dbReference>
<keyword evidence="1" id="KW-0732">Signal</keyword>
<feature type="chain" id="PRO_5045511801" evidence="1">
    <location>
        <begin position="35"/>
        <end position="182"/>
    </location>
</feature>
<reference evidence="4" key="1">
    <citation type="submission" date="2025-08" db="UniProtKB">
        <authorList>
            <consortium name="RefSeq"/>
        </authorList>
    </citation>
    <scope>IDENTIFICATION</scope>
</reference>
<dbReference type="GeneID" id="101849153"/>
<evidence type="ECO:0000256" key="1">
    <source>
        <dbReference type="SAM" id="SignalP"/>
    </source>
</evidence>
<dbReference type="Proteomes" id="UP000694888">
    <property type="component" value="Unplaced"/>
</dbReference>
<dbReference type="Pfam" id="PF00307">
    <property type="entry name" value="CH"/>
    <property type="match status" value="1"/>
</dbReference>
<evidence type="ECO:0000313" key="4">
    <source>
        <dbReference type="RefSeq" id="XP_012942295.1"/>
    </source>
</evidence>
<dbReference type="CDD" id="cd00014">
    <property type="entry name" value="CH_SF"/>
    <property type="match status" value="1"/>
</dbReference>
<dbReference type="PANTHER" id="PTHR47385">
    <property type="entry name" value="CALPONIN"/>
    <property type="match status" value="1"/>
</dbReference>
<protein>
    <submittedName>
        <fullName evidence="4">Transgelin</fullName>
    </submittedName>
</protein>
<feature type="domain" description="Calponin-homology (CH)" evidence="2">
    <location>
        <begin position="48"/>
        <end position="165"/>
    </location>
</feature>
<evidence type="ECO:0000313" key="3">
    <source>
        <dbReference type="Proteomes" id="UP000694888"/>
    </source>
</evidence>
<name>A0ABM1A7E9_APLCA</name>
<dbReference type="PROSITE" id="PS50021">
    <property type="entry name" value="CH"/>
    <property type="match status" value="1"/>
</dbReference>
<dbReference type="RefSeq" id="XP_012942295.1">
    <property type="nucleotide sequence ID" value="XM_013086841.2"/>
</dbReference>
<keyword evidence="3" id="KW-1185">Reference proteome</keyword>